<organism evidence="2 3">
    <name type="scientific">Sporosarcina thermotolerans</name>
    <dbReference type="NCBI Taxonomy" id="633404"/>
    <lineage>
        <taxon>Bacteria</taxon>
        <taxon>Bacillati</taxon>
        <taxon>Bacillota</taxon>
        <taxon>Bacilli</taxon>
        <taxon>Bacillales</taxon>
        <taxon>Caryophanaceae</taxon>
        <taxon>Sporosarcina</taxon>
    </lineage>
</organism>
<reference evidence="2 3" key="1">
    <citation type="submission" date="2023-06" db="EMBL/GenBank/DDBJ databases">
        <title>Sporosarcina sp. nov., isolated from Korean traditional fermented seafood 'Jeotgal'.</title>
        <authorList>
            <person name="Yang A.I."/>
            <person name="Shin N.-R."/>
        </authorList>
    </citation>
    <scope>NUCLEOTIDE SEQUENCE [LARGE SCALE GENOMIC DNA]</scope>
    <source>
        <strain evidence="2 3">KCTC43456</strain>
    </source>
</reference>
<dbReference type="AlphaFoldDB" id="A0AAW9ADC9"/>
<keyword evidence="1" id="KW-0472">Membrane</keyword>
<evidence type="ECO:0000313" key="3">
    <source>
        <dbReference type="Proteomes" id="UP001271648"/>
    </source>
</evidence>
<sequence length="44" mass="5001">MKMNKKGFGKFLKMIFFSVSGIYLVFAVVGLVVMVLFTISYFAQ</sequence>
<comment type="caution">
    <text evidence="2">The sequence shown here is derived from an EMBL/GenBank/DDBJ whole genome shotgun (WGS) entry which is preliminary data.</text>
</comment>
<dbReference type="Proteomes" id="UP001271648">
    <property type="component" value="Unassembled WGS sequence"/>
</dbReference>
<feature type="transmembrane region" description="Helical" evidence="1">
    <location>
        <begin position="21"/>
        <end position="43"/>
    </location>
</feature>
<evidence type="ECO:0000256" key="1">
    <source>
        <dbReference type="SAM" id="Phobius"/>
    </source>
</evidence>
<proteinExistence type="predicted"/>
<dbReference type="RefSeq" id="WP_317941299.1">
    <property type="nucleotide sequence ID" value="NZ_JAUBDJ010000015.1"/>
</dbReference>
<keyword evidence="1" id="KW-1133">Transmembrane helix</keyword>
<accession>A0AAW9ADC9</accession>
<evidence type="ECO:0008006" key="4">
    <source>
        <dbReference type="Google" id="ProtNLM"/>
    </source>
</evidence>
<name>A0AAW9ADC9_9BACL</name>
<dbReference type="EMBL" id="JAUBDJ010000015">
    <property type="protein sequence ID" value="MDW0118598.1"/>
    <property type="molecule type" value="Genomic_DNA"/>
</dbReference>
<keyword evidence="1" id="KW-0812">Transmembrane</keyword>
<protein>
    <recommendedName>
        <fullName evidence="4">DUF4044 domain-containing protein</fullName>
    </recommendedName>
</protein>
<gene>
    <name evidence="2" type="ORF">QTL97_16860</name>
</gene>
<evidence type="ECO:0000313" key="2">
    <source>
        <dbReference type="EMBL" id="MDW0118598.1"/>
    </source>
</evidence>
<keyword evidence="3" id="KW-1185">Reference proteome</keyword>